<organism evidence="2 3">
    <name type="scientific">Paenibacillus agricola</name>
    <dbReference type="NCBI Taxonomy" id="2716264"/>
    <lineage>
        <taxon>Bacteria</taxon>
        <taxon>Bacillati</taxon>
        <taxon>Bacillota</taxon>
        <taxon>Bacilli</taxon>
        <taxon>Bacillales</taxon>
        <taxon>Paenibacillaceae</taxon>
        <taxon>Paenibacillus</taxon>
    </lineage>
</organism>
<feature type="signal peptide" evidence="1">
    <location>
        <begin position="1"/>
        <end position="27"/>
    </location>
</feature>
<proteinExistence type="predicted"/>
<evidence type="ECO:0008006" key="4">
    <source>
        <dbReference type="Google" id="ProtNLM"/>
    </source>
</evidence>
<dbReference type="Proteomes" id="UP001165962">
    <property type="component" value="Unassembled WGS sequence"/>
</dbReference>
<evidence type="ECO:0000313" key="2">
    <source>
        <dbReference type="EMBL" id="NHN29666.1"/>
    </source>
</evidence>
<comment type="caution">
    <text evidence="2">The sequence shown here is derived from an EMBL/GenBank/DDBJ whole genome shotgun (WGS) entry which is preliminary data.</text>
</comment>
<reference evidence="2" key="1">
    <citation type="submission" date="2020-03" db="EMBL/GenBank/DDBJ databases">
        <title>Draft sequencing of Paenibacilllus sp. S3N08.</title>
        <authorList>
            <person name="Kim D.-U."/>
        </authorList>
    </citation>
    <scope>NUCLEOTIDE SEQUENCE</scope>
    <source>
        <strain evidence="2">S3N08</strain>
    </source>
</reference>
<sequence length="576" mass="62592">MKLYKKQTLLAIMLTSTVAFSIPSAFAADGTTAPTAVEAPAYAINGSIQTQVKSVLLEKTENGWKMGVVIKLNNRSGAAVRTPDFELRAKGSDGTLYLLQPSAANIKSIAPHTNEEFSYMAEVDSTVEINLTDLILVDFDMSVYPKQETVLADIGIGSMVWKGNDSRIADTALLNWGDPFRLPGVSSSLVYSAASLYTQFDGQAPTYIVQLKVENPGSHTETVPGFSLSGKADGQSFLGKRMDETPLVVIPGESHYVYYSIPMDAGVNPEAFYVLTTESFVKLGQTTAQTYSVGGVGFRVPAQEVTELSLPAYQLGSRIAIDPMSKAINPQLSVSLSNADWFENEGQSFKTVVANVKFTNFSDSPLPIPAIGADLMNHTGVVYSGSQLESSVKEVLPGMGVAATYAFTMPLTESADQFTFRLLEKQGESGFQTPIGKLPVAIQKATPNATDLDFYPYKLKLNSWGLSMVLSQNATTKINNYTYRMKSVMDISTTDNVVTEASNPKLLIELENPAGERIGYKTFELTGPNRLINGNQMMYFDNVVSDLMESPLKVKIFETVTTPLGEAKRLLSVLEQ</sequence>
<evidence type="ECO:0000313" key="3">
    <source>
        <dbReference type="Proteomes" id="UP001165962"/>
    </source>
</evidence>
<name>A0ABX0J6H5_9BACL</name>
<gene>
    <name evidence="2" type="ORF">G9U52_07445</name>
</gene>
<keyword evidence="3" id="KW-1185">Reference proteome</keyword>
<dbReference type="RefSeq" id="WP_166147830.1">
    <property type="nucleotide sequence ID" value="NZ_JAAOIW010000002.1"/>
</dbReference>
<accession>A0ABX0J6H5</accession>
<feature type="chain" id="PRO_5045578450" description="DUF4352 domain-containing protein" evidence="1">
    <location>
        <begin position="28"/>
        <end position="576"/>
    </location>
</feature>
<evidence type="ECO:0000256" key="1">
    <source>
        <dbReference type="SAM" id="SignalP"/>
    </source>
</evidence>
<dbReference type="EMBL" id="JAAOIW010000002">
    <property type="protein sequence ID" value="NHN29666.1"/>
    <property type="molecule type" value="Genomic_DNA"/>
</dbReference>
<keyword evidence="1" id="KW-0732">Signal</keyword>
<protein>
    <recommendedName>
        <fullName evidence="4">DUF4352 domain-containing protein</fullName>
    </recommendedName>
</protein>